<comment type="caution">
    <text evidence="6">The sequence shown here is derived from an EMBL/GenBank/DDBJ whole genome shotgun (WGS) entry which is preliminary data.</text>
</comment>
<evidence type="ECO:0000256" key="5">
    <source>
        <dbReference type="RuleBase" id="RU003830"/>
    </source>
</evidence>
<dbReference type="InterPro" id="IPR018269">
    <property type="entry name" value="Ribosomal_uS13_CS"/>
</dbReference>
<reference evidence="6 7" key="1">
    <citation type="submission" date="2017-04" db="EMBL/GenBank/DDBJ databases">
        <title>Novel microbial lineages endemic to geothermal iron-oxide mats fill important gaps in the evolutionary history of Archaea.</title>
        <authorList>
            <person name="Jay Z.J."/>
            <person name="Beam J.P."/>
            <person name="Dlakic M."/>
            <person name="Rusch D.B."/>
            <person name="Kozubal M.A."/>
            <person name="Inskeep W.P."/>
        </authorList>
    </citation>
    <scope>NUCLEOTIDE SEQUENCE [LARGE SCALE GENOMIC DNA]</scope>
    <source>
        <strain evidence="6">OSP_D</strain>
    </source>
</reference>
<dbReference type="SUPFAM" id="SSF46946">
    <property type="entry name" value="S13-like H2TH domain"/>
    <property type="match status" value="1"/>
</dbReference>
<dbReference type="GO" id="GO:0005829">
    <property type="term" value="C:cytosol"/>
    <property type="evidence" value="ECO:0007669"/>
    <property type="project" value="TreeGrafter"/>
</dbReference>
<dbReference type="GO" id="GO:0019843">
    <property type="term" value="F:rRNA binding"/>
    <property type="evidence" value="ECO:0007669"/>
    <property type="project" value="UniProtKB-UniRule"/>
</dbReference>
<dbReference type="NCBIfam" id="NF003140">
    <property type="entry name" value="PRK04053.1"/>
    <property type="match status" value="1"/>
</dbReference>
<evidence type="ECO:0000256" key="4">
    <source>
        <dbReference type="HAMAP-Rule" id="MF_01315"/>
    </source>
</evidence>
<evidence type="ECO:0000313" key="6">
    <source>
        <dbReference type="EMBL" id="PSN87824.1"/>
    </source>
</evidence>
<dbReference type="Pfam" id="PF00416">
    <property type="entry name" value="Ribosomal_S13"/>
    <property type="match status" value="1"/>
</dbReference>
<accession>A0A2R6AN65</accession>
<organism evidence="6 7">
    <name type="scientific">Candidatus Marsarchaeota G2 archaeon OSP_D</name>
    <dbReference type="NCBI Taxonomy" id="1978157"/>
    <lineage>
        <taxon>Archaea</taxon>
        <taxon>Candidatus Marsarchaeota</taxon>
        <taxon>Candidatus Marsarchaeota group 2</taxon>
    </lineage>
</organism>
<comment type="subunit">
    <text evidence="4">Part of the 30S ribosomal subunit. Forms a loose heterodimer with protein S19. Forms two bridges to the 50S subunit in the 70S ribosome.</text>
</comment>
<evidence type="ECO:0000256" key="1">
    <source>
        <dbReference type="ARBA" id="ARBA00008080"/>
    </source>
</evidence>
<proteinExistence type="inferred from homology"/>
<keyword evidence="2 4" id="KW-0689">Ribosomal protein</keyword>
<sequence length="163" mass="17863">MSATSYRAIVRLLGVDLPGNLKVGYALPRIRGVGTSFASAALRVLGIDPNSPIGVLTDKHISDLESVLRNPAQYGIPSWLFNRQRDPISGQNLHVIGPDLLMALRRDVETMIKTKSWKGVRHSLGLKVRGQKTKTTGRLGQTVGVKRKKEIAQAQQQKTEASK</sequence>
<dbReference type="GO" id="GO:0003735">
    <property type="term" value="F:structural constituent of ribosome"/>
    <property type="evidence" value="ECO:0007669"/>
    <property type="project" value="InterPro"/>
</dbReference>
<protein>
    <recommendedName>
        <fullName evidence="4">Small ribosomal subunit protein uS13</fullName>
    </recommendedName>
</protein>
<dbReference type="PROSITE" id="PS50159">
    <property type="entry name" value="RIBOSOMAL_S13_2"/>
    <property type="match status" value="1"/>
</dbReference>
<dbReference type="AlphaFoldDB" id="A0A2R6AN65"/>
<evidence type="ECO:0000256" key="3">
    <source>
        <dbReference type="ARBA" id="ARBA00023274"/>
    </source>
</evidence>
<dbReference type="EMBL" id="NEXE01000144">
    <property type="protein sequence ID" value="PSN87824.1"/>
    <property type="molecule type" value="Genomic_DNA"/>
</dbReference>
<name>A0A2R6AN65_9ARCH</name>
<comment type="similarity">
    <text evidence="1 4 5">Belongs to the universal ribosomal protein uS13 family.</text>
</comment>
<dbReference type="InterPro" id="IPR027437">
    <property type="entry name" value="Rbsml_uS13_C"/>
</dbReference>
<keyword evidence="4" id="KW-0699">rRNA-binding</keyword>
<dbReference type="GO" id="GO:0015935">
    <property type="term" value="C:small ribosomal subunit"/>
    <property type="evidence" value="ECO:0007669"/>
    <property type="project" value="TreeGrafter"/>
</dbReference>
<comment type="function">
    <text evidence="4">Located at the top of the head of the 30S subunit, it contacts several helices of the 16S rRNA. In the 70S ribosome it contacts the 23S rRNA (bridge B1a) and protein L5 of the 50S subunit (bridge B1b), connecting the 2 subunits; these bridges are implicated in subunit movement.</text>
</comment>
<dbReference type="PIRSF" id="PIRSF002134">
    <property type="entry name" value="Ribosomal_S13"/>
    <property type="match status" value="1"/>
</dbReference>
<dbReference type="InterPro" id="IPR010979">
    <property type="entry name" value="Ribosomal_uS13-like_H2TH"/>
</dbReference>
<dbReference type="Gene3D" id="4.10.910.10">
    <property type="entry name" value="30s ribosomal protein s13, domain 2"/>
    <property type="match status" value="1"/>
</dbReference>
<evidence type="ECO:0000313" key="7">
    <source>
        <dbReference type="Proteomes" id="UP000240322"/>
    </source>
</evidence>
<evidence type="ECO:0000256" key="2">
    <source>
        <dbReference type="ARBA" id="ARBA00022980"/>
    </source>
</evidence>
<dbReference type="PROSITE" id="PS00646">
    <property type="entry name" value="RIBOSOMAL_S13_1"/>
    <property type="match status" value="1"/>
</dbReference>
<keyword evidence="3 4" id="KW-0687">Ribonucleoprotein</keyword>
<dbReference type="PANTHER" id="PTHR10871:SF3">
    <property type="entry name" value="SMALL RIBOSOMAL SUBUNIT PROTEIN US13"/>
    <property type="match status" value="1"/>
</dbReference>
<dbReference type="Gene3D" id="1.10.8.50">
    <property type="match status" value="1"/>
</dbReference>
<keyword evidence="4" id="KW-0694">RNA-binding</keyword>
<dbReference type="GO" id="GO:0006412">
    <property type="term" value="P:translation"/>
    <property type="evidence" value="ECO:0007669"/>
    <property type="project" value="UniProtKB-UniRule"/>
</dbReference>
<dbReference type="HAMAP" id="MF_01315">
    <property type="entry name" value="Ribosomal_uS13"/>
    <property type="match status" value="1"/>
</dbReference>
<gene>
    <name evidence="4" type="primary">rps13</name>
    <name evidence="6" type="ORF">B9Q03_10040</name>
</gene>
<dbReference type="InterPro" id="IPR001892">
    <property type="entry name" value="Ribosomal_uS13"/>
</dbReference>
<dbReference type="PANTHER" id="PTHR10871">
    <property type="entry name" value="30S RIBOSOMAL PROTEIN S13/40S RIBOSOMAL PROTEIN S18"/>
    <property type="match status" value="1"/>
</dbReference>
<dbReference type="Proteomes" id="UP000240322">
    <property type="component" value="Unassembled WGS sequence"/>
</dbReference>